<evidence type="ECO:0000313" key="3">
    <source>
        <dbReference type="Proteomes" id="UP001595625"/>
    </source>
</evidence>
<gene>
    <name evidence="2" type="ORF">ACFOEJ_16715</name>
</gene>
<protein>
    <submittedName>
        <fullName evidence="2">Sigma factor-like helix-turn-helix DNA-binding protein</fullName>
    </submittedName>
</protein>
<dbReference type="Proteomes" id="UP001595625">
    <property type="component" value="Unassembled WGS sequence"/>
</dbReference>
<dbReference type="RefSeq" id="WP_117312562.1">
    <property type="nucleotide sequence ID" value="NZ_JBHRUJ010000030.1"/>
</dbReference>
<comment type="caution">
    <text evidence="2">The sequence shown here is derived from an EMBL/GenBank/DDBJ whole genome shotgun (WGS) entry which is preliminary data.</text>
</comment>
<organism evidence="2 3">
    <name type="scientific">Planomicrobium okeanokoites</name>
    <name type="common">Planococcus okeanokoites</name>
    <name type="synonym">Flavobacterium okeanokoites</name>
    <dbReference type="NCBI Taxonomy" id="244"/>
    <lineage>
        <taxon>Bacteria</taxon>
        <taxon>Bacillati</taxon>
        <taxon>Bacillota</taxon>
        <taxon>Bacilli</taxon>
        <taxon>Bacillales</taxon>
        <taxon>Caryophanaceae</taxon>
        <taxon>Planomicrobium</taxon>
    </lineage>
</organism>
<evidence type="ECO:0000259" key="1">
    <source>
        <dbReference type="Pfam" id="PF08281"/>
    </source>
</evidence>
<dbReference type="InterPro" id="IPR013249">
    <property type="entry name" value="RNA_pol_sigma70_r4_t2"/>
</dbReference>
<name>A0ABV7KT98_PLAOK</name>
<dbReference type="InterPro" id="IPR036388">
    <property type="entry name" value="WH-like_DNA-bd_sf"/>
</dbReference>
<dbReference type="CDD" id="cd06171">
    <property type="entry name" value="Sigma70_r4"/>
    <property type="match status" value="1"/>
</dbReference>
<reference evidence="3" key="1">
    <citation type="journal article" date="2019" name="Int. J. Syst. Evol. Microbiol.">
        <title>The Global Catalogue of Microorganisms (GCM) 10K type strain sequencing project: providing services to taxonomists for standard genome sequencing and annotation.</title>
        <authorList>
            <consortium name="The Broad Institute Genomics Platform"/>
            <consortium name="The Broad Institute Genome Sequencing Center for Infectious Disease"/>
            <person name="Wu L."/>
            <person name="Ma J."/>
        </authorList>
    </citation>
    <scope>NUCLEOTIDE SEQUENCE [LARGE SCALE GENOMIC DNA]</scope>
    <source>
        <strain evidence="3">CCM 320</strain>
    </source>
</reference>
<feature type="domain" description="RNA polymerase sigma factor 70 region 4 type 2" evidence="1">
    <location>
        <begin position="107"/>
        <end position="158"/>
    </location>
</feature>
<keyword evidence="3" id="KW-1185">Reference proteome</keyword>
<accession>A0ABV7KT98</accession>
<evidence type="ECO:0000313" key="2">
    <source>
        <dbReference type="EMBL" id="MFC3212712.1"/>
    </source>
</evidence>
<dbReference type="Gene3D" id="1.10.10.10">
    <property type="entry name" value="Winged helix-like DNA-binding domain superfamily/Winged helix DNA-binding domain"/>
    <property type="match status" value="1"/>
</dbReference>
<proteinExistence type="predicted"/>
<dbReference type="Pfam" id="PF08281">
    <property type="entry name" value="Sigma70_r4_2"/>
    <property type="match status" value="1"/>
</dbReference>
<sequence length="163" mass="18762">MSTLWADDLKCEYETGRKAVTQYKNNLDRDDPSNENYLTLANSMIAGSKESEEWLMTGRDPRAYKGIDKKSIYHRNSWDAMDLIPDIRDELESDGPPELSLSVDSKEKLSRIFSALSPRERQCYILHNAQRLSMAQIAIELEVSKSTVQMYLKRAKVKVELRA</sequence>
<dbReference type="EMBL" id="JBHRUJ010000030">
    <property type="protein sequence ID" value="MFC3212712.1"/>
    <property type="molecule type" value="Genomic_DNA"/>
</dbReference>
<dbReference type="SUPFAM" id="SSF88659">
    <property type="entry name" value="Sigma3 and sigma4 domains of RNA polymerase sigma factors"/>
    <property type="match status" value="1"/>
</dbReference>
<dbReference type="InterPro" id="IPR013324">
    <property type="entry name" value="RNA_pol_sigma_r3/r4-like"/>
</dbReference>